<dbReference type="SUPFAM" id="SSF56300">
    <property type="entry name" value="Metallo-dependent phosphatases"/>
    <property type="match status" value="1"/>
</dbReference>
<evidence type="ECO:0000256" key="1">
    <source>
        <dbReference type="ARBA" id="ARBA00001936"/>
    </source>
</evidence>
<keyword evidence="7" id="KW-0464">Manganese</keyword>
<dbReference type="InterPro" id="IPR006186">
    <property type="entry name" value="Ser/Thr-sp_prot-phosphatase"/>
</dbReference>
<keyword evidence="4" id="KW-0479">Metal-binding</keyword>
<evidence type="ECO:0000256" key="5">
    <source>
        <dbReference type="ARBA" id="ARBA00022801"/>
    </source>
</evidence>
<evidence type="ECO:0000256" key="7">
    <source>
        <dbReference type="ARBA" id="ARBA00023211"/>
    </source>
</evidence>
<keyword evidence="6" id="KW-0904">Protein phosphatase</keyword>
<evidence type="ECO:0000256" key="4">
    <source>
        <dbReference type="ARBA" id="ARBA00022723"/>
    </source>
</evidence>
<evidence type="ECO:0000256" key="3">
    <source>
        <dbReference type="ARBA" id="ARBA00013081"/>
    </source>
</evidence>
<dbReference type="GO" id="GO:0046872">
    <property type="term" value="F:metal ion binding"/>
    <property type="evidence" value="ECO:0007669"/>
    <property type="project" value="UniProtKB-KW"/>
</dbReference>
<dbReference type="SMART" id="SM00156">
    <property type="entry name" value="PP2Ac"/>
    <property type="match status" value="1"/>
</dbReference>
<protein>
    <recommendedName>
        <fullName evidence="3">protein-serine/threonine phosphatase</fullName>
        <ecNumber evidence="3">3.1.3.16</ecNumber>
    </recommendedName>
</protein>
<dbReference type="InterPro" id="IPR029052">
    <property type="entry name" value="Metallo-depent_PP-like"/>
</dbReference>
<comment type="cofactor">
    <cofactor evidence="1">
        <name>Mn(2+)</name>
        <dbReference type="ChEBI" id="CHEBI:29035"/>
    </cofactor>
</comment>
<dbReference type="EC" id="3.1.3.16" evidence="3"/>
<sequence length="299" mass="33927">MSDHQSSFVDDIITRLIEVRNGRPACQVQLAESEIRKLCLCAKEIFLSQPNLLELEGPVTICGDIHGQYWDLLTIFQDGGFPPLTNYLFLGNYVDLGKQSIETICLLLAYKIKYPELFFLLRGSHECASVNRIFGFYDECKRRYNVRLWLTFTDCFSTLPFCALIDDKVLCMHGGLSPDLKSLDMIREIARPTDIPDAGLVCDLVWADPDKEIRGWGMNNEHSYRFGADVVAEFLQKHDLDLICRAHQVVEDGYEFFASRGLVTLFSAPKFAGNAGAVMCVDEQLICSFKIFKHGKTRV</sequence>
<dbReference type="Gene3D" id="3.60.21.10">
    <property type="match status" value="1"/>
</dbReference>
<dbReference type="GO" id="GO:0005737">
    <property type="term" value="C:cytoplasm"/>
    <property type="evidence" value="ECO:0000318"/>
    <property type="project" value="GO_Central"/>
</dbReference>
<evidence type="ECO:0000256" key="9">
    <source>
        <dbReference type="ARBA" id="ARBA00048336"/>
    </source>
</evidence>
<evidence type="ECO:0000256" key="6">
    <source>
        <dbReference type="ARBA" id="ARBA00022912"/>
    </source>
</evidence>
<evidence type="ECO:0000256" key="2">
    <source>
        <dbReference type="ARBA" id="ARBA00005333"/>
    </source>
</evidence>
<dbReference type="Pfam" id="PF00149">
    <property type="entry name" value="Metallophos"/>
    <property type="match status" value="1"/>
</dbReference>
<dbReference type="InterPro" id="IPR004843">
    <property type="entry name" value="Calcineurin-like_PHP"/>
</dbReference>
<evidence type="ECO:0000313" key="12">
    <source>
        <dbReference type="Proteomes" id="UP000001514"/>
    </source>
</evidence>
<reference evidence="11 12" key="1">
    <citation type="journal article" date="2011" name="Science">
        <title>The Selaginella genome identifies genetic changes associated with the evolution of vascular plants.</title>
        <authorList>
            <person name="Banks J.A."/>
            <person name="Nishiyama T."/>
            <person name="Hasebe M."/>
            <person name="Bowman J.L."/>
            <person name="Gribskov M."/>
            <person name="dePamphilis C."/>
            <person name="Albert V.A."/>
            <person name="Aono N."/>
            <person name="Aoyama T."/>
            <person name="Ambrose B.A."/>
            <person name="Ashton N.W."/>
            <person name="Axtell M.J."/>
            <person name="Barker E."/>
            <person name="Barker M.S."/>
            <person name="Bennetzen J.L."/>
            <person name="Bonawitz N.D."/>
            <person name="Chapple C."/>
            <person name="Cheng C."/>
            <person name="Correa L.G."/>
            <person name="Dacre M."/>
            <person name="DeBarry J."/>
            <person name="Dreyer I."/>
            <person name="Elias M."/>
            <person name="Engstrom E.M."/>
            <person name="Estelle M."/>
            <person name="Feng L."/>
            <person name="Finet C."/>
            <person name="Floyd S.K."/>
            <person name="Frommer W.B."/>
            <person name="Fujita T."/>
            <person name="Gramzow L."/>
            <person name="Gutensohn M."/>
            <person name="Harholt J."/>
            <person name="Hattori M."/>
            <person name="Heyl A."/>
            <person name="Hirai T."/>
            <person name="Hiwatashi Y."/>
            <person name="Ishikawa M."/>
            <person name="Iwata M."/>
            <person name="Karol K.G."/>
            <person name="Koehler B."/>
            <person name="Kolukisaoglu U."/>
            <person name="Kubo M."/>
            <person name="Kurata T."/>
            <person name="Lalonde S."/>
            <person name="Li K."/>
            <person name="Li Y."/>
            <person name="Litt A."/>
            <person name="Lyons E."/>
            <person name="Manning G."/>
            <person name="Maruyama T."/>
            <person name="Michael T.P."/>
            <person name="Mikami K."/>
            <person name="Miyazaki S."/>
            <person name="Morinaga S."/>
            <person name="Murata T."/>
            <person name="Mueller-Roeber B."/>
            <person name="Nelson D.R."/>
            <person name="Obara M."/>
            <person name="Oguri Y."/>
            <person name="Olmstead R.G."/>
            <person name="Onodera N."/>
            <person name="Petersen B.L."/>
            <person name="Pils B."/>
            <person name="Prigge M."/>
            <person name="Rensing S.A."/>
            <person name="Riano-Pachon D.M."/>
            <person name="Roberts A.W."/>
            <person name="Sato Y."/>
            <person name="Scheller H.V."/>
            <person name="Schulz B."/>
            <person name="Schulz C."/>
            <person name="Shakirov E.V."/>
            <person name="Shibagaki N."/>
            <person name="Shinohara N."/>
            <person name="Shippen D.E."/>
            <person name="Soerensen I."/>
            <person name="Sotooka R."/>
            <person name="Sugimoto N."/>
            <person name="Sugita M."/>
            <person name="Sumikawa N."/>
            <person name="Tanurdzic M."/>
            <person name="Theissen G."/>
            <person name="Ulvskov P."/>
            <person name="Wakazuki S."/>
            <person name="Weng J.K."/>
            <person name="Willats W.W."/>
            <person name="Wipf D."/>
            <person name="Wolf P.G."/>
            <person name="Yang L."/>
            <person name="Zimmer A.D."/>
            <person name="Zhu Q."/>
            <person name="Mitros T."/>
            <person name="Hellsten U."/>
            <person name="Loque D."/>
            <person name="Otillar R."/>
            <person name="Salamov A."/>
            <person name="Schmutz J."/>
            <person name="Shapiro H."/>
            <person name="Lindquist E."/>
            <person name="Lucas S."/>
            <person name="Rokhsar D."/>
            <person name="Grigoriev I.V."/>
        </authorList>
    </citation>
    <scope>NUCLEOTIDE SEQUENCE [LARGE SCALE GENOMIC DNA]</scope>
</reference>
<name>D8SVX0_SELML</name>
<dbReference type="EMBL" id="GL377647">
    <property type="protein sequence ID" value="EFJ11325.1"/>
    <property type="molecule type" value="Genomic_DNA"/>
</dbReference>
<dbReference type="InterPro" id="IPR050341">
    <property type="entry name" value="PP1_catalytic_subunit"/>
</dbReference>
<dbReference type="PANTHER" id="PTHR11668:SF300">
    <property type="entry name" value="SERINE_THREONINE-PROTEIN PHOSPHATASE"/>
    <property type="match status" value="1"/>
</dbReference>
<dbReference type="eggNOG" id="KOG0374">
    <property type="taxonomic scope" value="Eukaryota"/>
</dbReference>
<accession>D8SVX0</accession>
<dbReference type="Pfam" id="PF16891">
    <property type="entry name" value="STPPase_N"/>
    <property type="match status" value="1"/>
</dbReference>
<dbReference type="Proteomes" id="UP000001514">
    <property type="component" value="Unassembled WGS sequence"/>
</dbReference>
<dbReference type="GO" id="GO:0005634">
    <property type="term" value="C:nucleus"/>
    <property type="evidence" value="ECO:0000318"/>
    <property type="project" value="GO_Central"/>
</dbReference>
<comment type="catalytic activity">
    <reaction evidence="9">
        <text>O-phospho-L-threonyl-[protein] + H2O = L-threonyl-[protein] + phosphate</text>
        <dbReference type="Rhea" id="RHEA:47004"/>
        <dbReference type="Rhea" id="RHEA-COMP:11060"/>
        <dbReference type="Rhea" id="RHEA-COMP:11605"/>
        <dbReference type="ChEBI" id="CHEBI:15377"/>
        <dbReference type="ChEBI" id="CHEBI:30013"/>
        <dbReference type="ChEBI" id="CHEBI:43474"/>
        <dbReference type="ChEBI" id="CHEBI:61977"/>
        <dbReference type="EC" id="3.1.3.16"/>
    </reaction>
</comment>
<dbReference type="PANTHER" id="PTHR11668">
    <property type="entry name" value="SERINE/THREONINE PROTEIN PHOSPHATASE"/>
    <property type="match status" value="1"/>
</dbReference>
<evidence type="ECO:0000259" key="10">
    <source>
        <dbReference type="SMART" id="SM00156"/>
    </source>
</evidence>
<dbReference type="InterPro" id="IPR031675">
    <property type="entry name" value="STPPase_N"/>
</dbReference>
<gene>
    <name evidence="11" type="ORF">SELMODRAFT_235294</name>
</gene>
<dbReference type="GO" id="GO:0004722">
    <property type="term" value="F:protein serine/threonine phosphatase activity"/>
    <property type="evidence" value="ECO:0000318"/>
    <property type="project" value="GO_Central"/>
</dbReference>
<dbReference type="PRINTS" id="PR00114">
    <property type="entry name" value="STPHPHTASE"/>
</dbReference>
<proteinExistence type="inferred from homology"/>
<dbReference type="AlphaFoldDB" id="D8SVX0"/>
<feature type="domain" description="Serine/threonine specific protein phosphatases" evidence="10">
    <location>
        <begin position="30"/>
        <end position="296"/>
    </location>
</feature>
<dbReference type="STRING" id="88036.D8SVX0"/>
<keyword evidence="12" id="KW-1185">Reference proteome</keyword>
<comment type="similarity">
    <text evidence="2">Belongs to the PPP phosphatase family. PP-1 subfamily.</text>
</comment>
<dbReference type="InParanoid" id="D8SVX0"/>
<dbReference type="HOGENOM" id="CLU_004962_0_0_1"/>
<dbReference type="FunFam" id="3.60.21.10:FF:000026">
    <property type="entry name" value="Serine/threonine-protein phosphatase"/>
    <property type="match status" value="1"/>
</dbReference>
<evidence type="ECO:0000256" key="8">
    <source>
        <dbReference type="ARBA" id="ARBA00047761"/>
    </source>
</evidence>
<dbReference type="OMA" id="CLCAKEI"/>
<comment type="catalytic activity">
    <reaction evidence="8">
        <text>O-phospho-L-seryl-[protein] + H2O = L-seryl-[protein] + phosphate</text>
        <dbReference type="Rhea" id="RHEA:20629"/>
        <dbReference type="Rhea" id="RHEA-COMP:9863"/>
        <dbReference type="Rhea" id="RHEA-COMP:11604"/>
        <dbReference type="ChEBI" id="CHEBI:15377"/>
        <dbReference type="ChEBI" id="CHEBI:29999"/>
        <dbReference type="ChEBI" id="CHEBI:43474"/>
        <dbReference type="ChEBI" id="CHEBI:83421"/>
        <dbReference type="EC" id="3.1.3.16"/>
    </reaction>
</comment>
<dbReference type="Gramene" id="EFJ11325">
    <property type="protein sequence ID" value="EFJ11325"/>
    <property type="gene ID" value="SELMODRAFT_235294"/>
</dbReference>
<keyword evidence="5" id="KW-0378">Hydrolase</keyword>
<dbReference type="KEGG" id="smo:SELMODRAFT_235294"/>
<organism evidence="12">
    <name type="scientific">Selaginella moellendorffii</name>
    <name type="common">Spikemoss</name>
    <dbReference type="NCBI Taxonomy" id="88036"/>
    <lineage>
        <taxon>Eukaryota</taxon>
        <taxon>Viridiplantae</taxon>
        <taxon>Streptophyta</taxon>
        <taxon>Embryophyta</taxon>
        <taxon>Tracheophyta</taxon>
        <taxon>Lycopodiopsida</taxon>
        <taxon>Selaginellales</taxon>
        <taxon>Selaginellaceae</taxon>
        <taxon>Selaginella</taxon>
    </lineage>
</organism>
<evidence type="ECO:0000313" key="11">
    <source>
        <dbReference type="EMBL" id="EFJ11325.1"/>
    </source>
</evidence>